<evidence type="ECO:0000256" key="1">
    <source>
        <dbReference type="SAM" id="MobiDB-lite"/>
    </source>
</evidence>
<keyword evidence="3" id="KW-1185">Reference proteome</keyword>
<sequence length="209" mass="23865">MKAFWPRLQTCWRSLDPFLPPSLLLSSRDSGINALDTKKRVSSLPPIRDTFPSPRLREWSPTHRRSSLVKGLPSLIFVRELPVPPLREWSPTPRRTSLESYPSLVFVRELPSLLFVNGVLPSDSRDLSSSLESFPSLVFVRELSPLPLREWSPTPRRTSLESFPSSSSSKEVPRPSSSLWSPATRIHEWSPTPHLRDWSSVFHNSSIYP</sequence>
<feature type="region of interest" description="Disordered" evidence="1">
    <location>
        <begin position="155"/>
        <end position="181"/>
    </location>
</feature>
<organism evidence="2 3">
    <name type="scientific">Caligus rogercresseyi</name>
    <name type="common">Sea louse</name>
    <dbReference type="NCBI Taxonomy" id="217165"/>
    <lineage>
        <taxon>Eukaryota</taxon>
        <taxon>Metazoa</taxon>
        <taxon>Ecdysozoa</taxon>
        <taxon>Arthropoda</taxon>
        <taxon>Crustacea</taxon>
        <taxon>Multicrustacea</taxon>
        <taxon>Hexanauplia</taxon>
        <taxon>Copepoda</taxon>
        <taxon>Siphonostomatoida</taxon>
        <taxon>Caligidae</taxon>
        <taxon>Caligus</taxon>
    </lineage>
</organism>
<dbReference type="Proteomes" id="UP000595437">
    <property type="component" value="Chromosome 14"/>
</dbReference>
<dbReference type="EMBL" id="CP045903">
    <property type="protein sequence ID" value="QQP39037.1"/>
    <property type="molecule type" value="Genomic_DNA"/>
</dbReference>
<name>A0A7T8GWL2_CALRO</name>
<evidence type="ECO:0000313" key="3">
    <source>
        <dbReference type="Proteomes" id="UP000595437"/>
    </source>
</evidence>
<dbReference type="AlphaFoldDB" id="A0A7T8GWL2"/>
<proteinExistence type="predicted"/>
<gene>
    <name evidence="2" type="ORF">FKW44_019791</name>
</gene>
<evidence type="ECO:0000313" key="2">
    <source>
        <dbReference type="EMBL" id="QQP39037.1"/>
    </source>
</evidence>
<feature type="compositionally biased region" description="Low complexity" evidence="1">
    <location>
        <begin position="160"/>
        <end position="178"/>
    </location>
</feature>
<protein>
    <submittedName>
        <fullName evidence="2">Uncharacterized protein</fullName>
    </submittedName>
</protein>
<reference evidence="3" key="1">
    <citation type="submission" date="2021-01" db="EMBL/GenBank/DDBJ databases">
        <title>Caligus Genome Assembly.</title>
        <authorList>
            <person name="Gallardo-Escarate C."/>
        </authorList>
    </citation>
    <scope>NUCLEOTIDE SEQUENCE [LARGE SCALE GENOMIC DNA]</scope>
</reference>
<accession>A0A7T8GWL2</accession>